<dbReference type="Pfam" id="PF07816">
    <property type="entry name" value="DUF1645"/>
    <property type="match status" value="1"/>
</dbReference>
<dbReference type="Proteomes" id="UP000008022">
    <property type="component" value="Unassembled WGS sequence"/>
</dbReference>
<proteinExistence type="predicted"/>
<sequence>MRMWWRWSTVPRRRARPRTEQVCLPEGAIDVLFSYALEGTLTRARARVHQANRHTTMSCSSLSSFTSASSTSLRGSHRWPFLKAHLHRSKWDEPTSPRYRALASRIKFLRGAEEEPFSLYVIAVGERENKERERGTTGRSKRRSVHERMYEARRAEAEKIGQQTFLPYSRG</sequence>
<reference evidence="3" key="1">
    <citation type="submission" date="2013-06" db="EMBL/GenBank/DDBJ databases">
        <authorList>
            <person name="Zhao Q."/>
        </authorList>
    </citation>
    <scope>NUCLEOTIDE SEQUENCE</scope>
    <source>
        <strain evidence="3">cv. W1943</strain>
    </source>
</reference>
<feature type="region of interest" description="Disordered" evidence="1">
    <location>
        <begin position="128"/>
        <end position="148"/>
    </location>
</feature>
<evidence type="ECO:0000313" key="3">
    <source>
        <dbReference type="Proteomes" id="UP000008022"/>
    </source>
</evidence>
<dbReference type="AlphaFoldDB" id="A0A0E0P9N9"/>
<dbReference type="Gramene" id="ORUFI04G15100.1">
    <property type="protein sequence ID" value="ORUFI04G15100.1"/>
    <property type="gene ID" value="ORUFI04G15100"/>
</dbReference>
<dbReference type="InterPro" id="IPR012442">
    <property type="entry name" value="DUF1645_plant"/>
</dbReference>
<dbReference type="EnsemblPlants" id="ORUFI04G15100.1">
    <property type="protein sequence ID" value="ORUFI04G15100.1"/>
    <property type="gene ID" value="ORUFI04G15100"/>
</dbReference>
<protein>
    <submittedName>
        <fullName evidence="2">Uncharacterized protein</fullName>
    </submittedName>
</protein>
<accession>A0A0E0P9N9</accession>
<keyword evidence="3" id="KW-1185">Reference proteome</keyword>
<name>A0A0E0P9N9_ORYRU</name>
<organism evidence="2 3">
    <name type="scientific">Oryza rufipogon</name>
    <name type="common">Brownbeard rice</name>
    <name type="synonym">Asian wild rice</name>
    <dbReference type="NCBI Taxonomy" id="4529"/>
    <lineage>
        <taxon>Eukaryota</taxon>
        <taxon>Viridiplantae</taxon>
        <taxon>Streptophyta</taxon>
        <taxon>Embryophyta</taxon>
        <taxon>Tracheophyta</taxon>
        <taxon>Spermatophyta</taxon>
        <taxon>Magnoliopsida</taxon>
        <taxon>Liliopsida</taxon>
        <taxon>Poales</taxon>
        <taxon>Poaceae</taxon>
        <taxon>BOP clade</taxon>
        <taxon>Oryzoideae</taxon>
        <taxon>Oryzeae</taxon>
        <taxon>Oryzinae</taxon>
        <taxon>Oryza</taxon>
    </lineage>
</organism>
<dbReference type="HOGENOM" id="CLU_1565405_0_0_1"/>
<evidence type="ECO:0000313" key="2">
    <source>
        <dbReference type="EnsemblPlants" id="ORUFI04G15100.1"/>
    </source>
</evidence>
<evidence type="ECO:0000256" key="1">
    <source>
        <dbReference type="SAM" id="MobiDB-lite"/>
    </source>
</evidence>
<reference evidence="2" key="2">
    <citation type="submission" date="2015-06" db="UniProtKB">
        <authorList>
            <consortium name="EnsemblPlants"/>
        </authorList>
    </citation>
    <scope>IDENTIFICATION</scope>
</reference>